<organism evidence="1 2">
    <name type="scientific">Geothermobacter ehrlichii</name>
    <dbReference type="NCBI Taxonomy" id="213224"/>
    <lineage>
        <taxon>Bacteria</taxon>
        <taxon>Pseudomonadati</taxon>
        <taxon>Thermodesulfobacteriota</taxon>
        <taxon>Desulfuromonadia</taxon>
        <taxon>Desulfuromonadales</taxon>
        <taxon>Geothermobacteraceae</taxon>
        <taxon>Geothermobacter</taxon>
    </lineage>
</organism>
<evidence type="ECO:0000313" key="2">
    <source>
        <dbReference type="Proteomes" id="UP000324159"/>
    </source>
</evidence>
<gene>
    <name evidence="1" type="ORF">EDC39_102134</name>
</gene>
<name>A0A5D3WPJ9_9BACT</name>
<protein>
    <submittedName>
        <fullName evidence="1">Uncharacterized protein</fullName>
    </submittedName>
</protein>
<dbReference type="Proteomes" id="UP000324159">
    <property type="component" value="Unassembled WGS sequence"/>
</dbReference>
<proteinExistence type="predicted"/>
<reference evidence="1 2" key="1">
    <citation type="submission" date="2019-07" db="EMBL/GenBank/DDBJ databases">
        <title>Genomic Encyclopedia of Type Strains, Phase IV (KMG-IV): sequencing the most valuable type-strain genomes for metagenomic binning, comparative biology and taxonomic classification.</title>
        <authorList>
            <person name="Goeker M."/>
        </authorList>
    </citation>
    <scope>NUCLEOTIDE SEQUENCE [LARGE SCALE GENOMIC DNA]</scope>
    <source>
        <strain evidence="1 2">SS015</strain>
    </source>
</reference>
<keyword evidence="2" id="KW-1185">Reference proteome</keyword>
<dbReference type="EMBL" id="VNIB01000002">
    <property type="protein sequence ID" value="TYO99611.1"/>
    <property type="molecule type" value="Genomic_DNA"/>
</dbReference>
<accession>A0A5D3WPJ9</accession>
<comment type="caution">
    <text evidence="1">The sequence shown here is derived from an EMBL/GenBank/DDBJ whole genome shotgun (WGS) entry which is preliminary data.</text>
</comment>
<dbReference type="AlphaFoldDB" id="A0A5D3WPJ9"/>
<evidence type="ECO:0000313" key="1">
    <source>
        <dbReference type="EMBL" id="TYO99611.1"/>
    </source>
</evidence>
<sequence length="36" mass="3908">MTAATMTSANIFDSIGPGEALLAELRQKGFWPPTKR</sequence>